<dbReference type="Pfam" id="PF02899">
    <property type="entry name" value="Phage_int_SAM_1"/>
    <property type="match status" value="1"/>
</dbReference>
<organism evidence="8 9">
    <name type="scientific">Crocosphaera watsonii WH 0402</name>
    <dbReference type="NCBI Taxonomy" id="1284629"/>
    <lineage>
        <taxon>Bacteria</taxon>
        <taxon>Bacillati</taxon>
        <taxon>Cyanobacteriota</taxon>
        <taxon>Cyanophyceae</taxon>
        <taxon>Oscillatoriophycideae</taxon>
        <taxon>Chroococcales</taxon>
        <taxon>Aphanothecaceae</taxon>
        <taxon>Crocosphaera</taxon>
    </lineage>
</organism>
<dbReference type="PANTHER" id="PTHR30349">
    <property type="entry name" value="PHAGE INTEGRASE-RELATED"/>
    <property type="match status" value="1"/>
</dbReference>
<evidence type="ECO:0000259" key="7">
    <source>
        <dbReference type="PROSITE" id="PS51900"/>
    </source>
</evidence>
<dbReference type="AlphaFoldDB" id="T2JKL3"/>
<reference evidence="8 9" key="2">
    <citation type="submission" date="2013-09" db="EMBL/GenBank/DDBJ databases">
        <title>Whole genome comparison of six Crocosphaera watsonii strains with differing phenotypes.</title>
        <authorList>
            <person name="Bench S.R."/>
            <person name="Heller P."/>
            <person name="Frank I."/>
            <person name="Arciniega M."/>
            <person name="Shilova I.N."/>
            <person name="Zehr J.P."/>
        </authorList>
    </citation>
    <scope>NUCLEOTIDE SEQUENCE [LARGE SCALE GENOMIC DNA]</scope>
    <source>
        <strain evidence="8 9">WH 0402</strain>
    </source>
</reference>
<dbReference type="PANTHER" id="PTHR30349:SF81">
    <property type="entry name" value="TYROSINE RECOMBINASE XERC"/>
    <property type="match status" value="1"/>
</dbReference>
<dbReference type="GO" id="GO:0003677">
    <property type="term" value="F:DNA binding"/>
    <property type="evidence" value="ECO:0007669"/>
    <property type="project" value="UniProtKB-UniRule"/>
</dbReference>
<dbReference type="Gene3D" id="1.10.443.10">
    <property type="entry name" value="Intergrase catalytic core"/>
    <property type="match status" value="1"/>
</dbReference>
<evidence type="ECO:0000259" key="6">
    <source>
        <dbReference type="PROSITE" id="PS51898"/>
    </source>
</evidence>
<dbReference type="SUPFAM" id="SSF56349">
    <property type="entry name" value="DNA breaking-rejoining enzymes"/>
    <property type="match status" value="1"/>
</dbReference>
<dbReference type="InterPro" id="IPR013762">
    <property type="entry name" value="Integrase-like_cat_sf"/>
</dbReference>
<sequence>MHHKLLQWCILILALLLSINAVSETSTVEVTPAQANERLLAMWLDGHSAHTVDSYRRAVGRFLDYVNKPLHLVTLADLQLWRASLNDLAPSSVATVLAAVKSLLSFGYQLGVLPTNVGTAIKTPKVKDTLNERILSESEVTTLITLEPSERNRVMLRLLYAGGLRVSELCALKWRDLKPRHQLGQVTVFGKGGKTRTVLLPQGVWEELCQLKGSSLPNDAVFRSRQGGGHLDRSQVYRIVKAAAKRASIEGNVSPHWLRHAHASHSLDRGAPLHLVQATLGHSSVATTERYLHARPNDSSAMYLPG</sequence>
<gene>
    <name evidence="8" type="ORF">CWATWH0402_147</name>
</gene>
<evidence type="ECO:0000256" key="1">
    <source>
        <dbReference type="ARBA" id="ARBA00022908"/>
    </source>
</evidence>
<dbReference type="Gene3D" id="1.10.150.130">
    <property type="match status" value="1"/>
</dbReference>
<accession>T2JKL3</accession>
<dbReference type="Pfam" id="PF00589">
    <property type="entry name" value="Phage_integrase"/>
    <property type="match status" value="1"/>
</dbReference>
<feature type="domain" description="Tyr recombinase" evidence="6">
    <location>
        <begin position="130"/>
        <end position="304"/>
    </location>
</feature>
<evidence type="ECO:0000256" key="5">
    <source>
        <dbReference type="SAM" id="SignalP"/>
    </source>
</evidence>
<dbReference type="InterPro" id="IPR050090">
    <property type="entry name" value="Tyrosine_recombinase_XerCD"/>
</dbReference>
<dbReference type="InterPro" id="IPR011010">
    <property type="entry name" value="DNA_brk_join_enz"/>
</dbReference>
<evidence type="ECO:0000256" key="3">
    <source>
        <dbReference type="ARBA" id="ARBA00023172"/>
    </source>
</evidence>
<feature type="chain" id="PRO_5004590564" evidence="5">
    <location>
        <begin position="24"/>
        <end position="306"/>
    </location>
</feature>
<dbReference type="InterPro" id="IPR002104">
    <property type="entry name" value="Integrase_catalytic"/>
</dbReference>
<evidence type="ECO:0000256" key="2">
    <source>
        <dbReference type="ARBA" id="ARBA00023125"/>
    </source>
</evidence>
<dbReference type="PROSITE" id="PS51900">
    <property type="entry name" value="CB"/>
    <property type="match status" value="1"/>
</dbReference>
<comment type="caution">
    <text evidence="8">The sequence shown here is derived from an EMBL/GenBank/DDBJ whole genome shotgun (WGS) entry which is preliminary data.</text>
</comment>
<dbReference type="PROSITE" id="PS51898">
    <property type="entry name" value="TYR_RECOMBINASE"/>
    <property type="match status" value="1"/>
</dbReference>
<evidence type="ECO:0000313" key="8">
    <source>
        <dbReference type="EMBL" id="CCQ65032.1"/>
    </source>
</evidence>
<keyword evidence="5" id="KW-0732">Signal</keyword>
<keyword evidence="3" id="KW-0233">DNA recombination</keyword>
<dbReference type="EMBL" id="CAQN01000098">
    <property type="protein sequence ID" value="CCQ65032.1"/>
    <property type="molecule type" value="Genomic_DNA"/>
</dbReference>
<name>T2JKL3_CROWT</name>
<keyword evidence="2 4" id="KW-0238">DNA-binding</keyword>
<evidence type="ECO:0000313" key="9">
    <source>
        <dbReference type="Proteomes" id="UP000018130"/>
    </source>
</evidence>
<keyword evidence="1" id="KW-0229">DNA integration</keyword>
<dbReference type="InterPro" id="IPR004107">
    <property type="entry name" value="Integrase_SAM-like_N"/>
</dbReference>
<dbReference type="Proteomes" id="UP000018130">
    <property type="component" value="Unassembled WGS sequence"/>
</dbReference>
<feature type="domain" description="Core-binding (CB)" evidence="7">
    <location>
        <begin position="30"/>
        <end position="108"/>
    </location>
</feature>
<evidence type="ECO:0000256" key="4">
    <source>
        <dbReference type="PROSITE-ProRule" id="PRU01248"/>
    </source>
</evidence>
<dbReference type="GO" id="GO:0006310">
    <property type="term" value="P:DNA recombination"/>
    <property type="evidence" value="ECO:0007669"/>
    <property type="project" value="UniProtKB-KW"/>
</dbReference>
<dbReference type="InterPro" id="IPR044068">
    <property type="entry name" value="CB"/>
</dbReference>
<reference evidence="8 9" key="1">
    <citation type="submission" date="2013-01" db="EMBL/GenBank/DDBJ databases">
        <authorList>
            <person name="Bench S."/>
        </authorList>
    </citation>
    <scope>NUCLEOTIDE SEQUENCE [LARGE SCALE GENOMIC DNA]</scope>
    <source>
        <strain evidence="8 9">WH 0402</strain>
    </source>
</reference>
<protein>
    <submittedName>
        <fullName evidence="8">Integrase</fullName>
    </submittedName>
</protein>
<feature type="signal peptide" evidence="5">
    <location>
        <begin position="1"/>
        <end position="23"/>
    </location>
</feature>
<proteinExistence type="predicted"/>
<dbReference type="GO" id="GO:0015074">
    <property type="term" value="P:DNA integration"/>
    <property type="evidence" value="ECO:0007669"/>
    <property type="project" value="UniProtKB-KW"/>
</dbReference>
<dbReference type="InterPro" id="IPR010998">
    <property type="entry name" value="Integrase_recombinase_N"/>
</dbReference>